<evidence type="ECO:0000313" key="3">
    <source>
        <dbReference type="Proteomes" id="UP000183190"/>
    </source>
</evidence>
<organism evidence="2 3">
    <name type="scientific">Ruminococcus flavefaciens</name>
    <dbReference type="NCBI Taxonomy" id="1265"/>
    <lineage>
        <taxon>Bacteria</taxon>
        <taxon>Bacillati</taxon>
        <taxon>Bacillota</taxon>
        <taxon>Clostridia</taxon>
        <taxon>Eubacteriales</taxon>
        <taxon>Oscillospiraceae</taxon>
        <taxon>Ruminococcus</taxon>
    </lineage>
</organism>
<evidence type="ECO:0000256" key="1">
    <source>
        <dbReference type="SAM" id="Phobius"/>
    </source>
</evidence>
<protein>
    <submittedName>
        <fullName evidence="2">Uncharacterized protein</fullName>
    </submittedName>
</protein>
<feature type="transmembrane region" description="Helical" evidence="1">
    <location>
        <begin position="35"/>
        <end position="54"/>
    </location>
</feature>
<keyword evidence="1" id="KW-1133">Transmembrane helix</keyword>
<keyword evidence="1" id="KW-0472">Membrane</keyword>
<reference evidence="2 3" key="1">
    <citation type="submission" date="2016-10" db="EMBL/GenBank/DDBJ databases">
        <authorList>
            <person name="de Groot N.N."/>
        </authorList>
    </citation>
    <scope>NUCLEOTIDE SEQUENCE [LARGE SCALE GENOMIC DNA]</scope>
    <source>
        <strain evidence="2 3">YAD2003</strain>
    </source>
</reference>
<feature type="transmembrane region" description="Helical" evidence="1">
    <location>
        <begin position="7"/>
        <end position="29"/>
    </location>
</feature>
<dbReference type="Proteomes" id="UP000183190">
    <property type="component" value="Unassembled WGS sequence"/>
</dbReference>
<gene>
    <name evidence="2" type="ORF">SAMN02910265_00921</name>
</gene>
<dbReference type="RefSeq" id="WP_175460885.1">
    <property type="nucleotide sequence ID" value="NZ_FNWV01000002.1"/>
</dbReference>
<proteinExistence type="predicted"/>
<name>A0A1H6INA2_RUMFL</name>
<keyword evidence="1" id="KW-0812">Transmembrane</keyword>
<dbReference type="AlphaFoldDB" id="A0A1H6INA2"/>
<sequence>MNKKTIGIISGIIGILIGIAIVICSLADVDLPKPVWLIFAVACMLNAVLITLNYRRKE</sequence>
<evidence type="ECO:0000313" key="2">
    <source>
        <dbReference type="EMBL" id="SEH47768.1"/>
    </source>
</evidence>
<dbReference type="EMBL" id="FNWV01000002">
    <property type="protein sequence ID" value="SEH47768.1"/>
    <property type="molecule type" value="Genomic_DNA"/>
</dbReference>
<accession>A0A1H6INA2</accession>